<protein>
    <recommendedName>
        <fullName evidence="2">DUF659 domain-containing protein</fullName>
    </recommendedName>
</protein>
<feature type="compositionally biased region" description="Polar residues" evidence="1">
    <location>
        <begin position="125"/>
        <end position="142"/>
    </location>
</feature>
<dbReference type="EMBL" id="CAADRP010001057">
    <property type="protein sequence ID" value="VFU34766.1"/>
    <property type="molecule type" value="Genomic_DNA"/>
</dbReference>
<evidence type="ECO:0000259" key="2">
    <source>
        <dbReference type="Pfam" id="PF04937"/>
    </source>
</evidence>
<feature type="region of interest" description="Disordered" evidence="1">
    <location>
        <begin position="1"/>
        <end position="21"/>
    </location>
</feature>
<sequence length="655" mass="74408">MAENSSSCGTSMYSAPARSNDPAWAHGQVVPGLKNASICIYCNKHINGGGVTWLKCHLAGIKGQVEACKKVPPEVKWQMKQLVDDMTMEKERRKRIRTDIGNSQSASNDEEIEEGDAANPRSGDIRSQTSRRMTVQGTSTSGRRIPLFPPRTTPGSQPSIRSAMATKEMEHNARKVVATWWYDANIPFNSANSYYYQPMLDAVTSIGPGFKGPSYHDLRGSLLKDVVHDVNEYILSIKADWRVYGCSIMADGWSNRRNAPIVNFLAYSPRGTVFLKSVDTSGLRKDKETLLEMFDEVVKEVGQENIVQFVSDNEVSFKAAGKALQQRYGTFFWSPCAAHCIDLMLENICDPRYFPMIDETIKKARNITKFIYNHAWVLALMRKEFTNGHDLCRPGITRFATHFLSLQCLLKFKNELRQMFTCIKWVESSHGKSRVGKEIASIVLQDKDFWPRCAHIVNVSEPLVRVLRLADSEEKPSMGYLYEAMDKAKEAIKTSNSALILQNFKSLQFEFLVNAVVQLGAKEIGVFEFIHSKKRNRLEHKRLNDLVFVRYNLKIQQRNMSRTRDALDPISLDNIDLLNEWICEEPGLLDGDDISWESIEAPFATLNLDDEEICVNEENELGGNDQLLECLVDDFPYVPQPDQDPYFYINDVEDV</sequence>
<evidence type="ECO:0000313" key="3">
    <source>
        <dbReference type="EMBL" id="VFU34766.1"/>
    </source>
</evidence>
<dbReference type="InterPro" id="IPR012337">
    <property type="entry name" value="RNaseH-like_sf"/>
</dbReference>
<dbReference type="SUPFAM" id="SSF53098">
    <property type="entry name" value="Ribonuclease H-like"/>
    <property type="match status" value="1"/>
</dbReference>
<gene>
    <name evidence="3" type="ORF">SVIM_LOCUS168994</name>
</gene>
<dbReference type="Pfam" id="PF04937">
    <property type="entry name" value="DUF659"/>
    <property type="match status" value="1"/>
</dbReference>
<reference evidence="3" key="1">
    <citation type="submission" date="2019-03" db="EMBL/GenBank/DDBJ databases">
        <authorList>
            <person name="Mank J."/>
            <person name="Almeida P."/>
        </authorList>
    </citation>
    <scope>NUCLEOTIDE SEQUENCE</scope>
    <source>
        <strain evidence="3">78183</strain>
    </source>
</reference>
<dbReference type="PANTHER" id="PTHR32166:SF122">
    <property type="entry name" value="OS09G0499600 PROTEIN"/>
    <property type="match status" value="1"/>
</dbReference>
<name>A0A6N2L587_SALVM</name>
<dbReference type="AlphaFoldDB" id="A0A6N2L587"/>
<feature type="domain" description="DUF659" evidence="2">
    <location>
        <begin position="213"/>
        <end position="367"/>
    </location>
</feature>
<organism evidence="3">
    <name type="scientific">Salix viminalis</name>
    <name type="common">Common osier</name>
    <name type="synonym">Basket willow</name>
    <dbReference type="NCBI Taxonomy" id="40686"/>
    <lineage>
        <taxon>Eukaryota</taxon>
        <taxon>Viridiplantae</taxon>
        <taxon>Streptophyta</taxon>
        <taxon>Embryophyta</taxon>
        <taxon>Tracheophyta</taxon>
        <taxon>Spermatophyta</taxon>
        <taxon>Magnoliopsida</taxon>
        <taxon>eudicotyledons</taxon>
        <taxon>Gunneridae</taxon>
        <taxon>Pentapetalae</taxon>
        <taxon>rosids</taxon>
        <taxon>fabids</taxon>
        <taxon>Malpighiales</taxon>
        <taxon>Salicaceae</taxon>
        <taxon>Saliceae</taxon>
        <taxon>Salix</taxon>
    </lineage>
</organism>
<evidence type="ECO:0000256" key="1">
    <source>
        <dbReference type="SAM" id="MobiDB-lite"/>
    </source>
</evidence>
<proteinExistence type="predicted"/>
<dbReference type="InterPro" id="IPR007021">
    <property type="entry name" value="DUF659"/>
</dbReference>
<dbReference type="PANTHER" id="PTHR32166">
    <property type="entry name" value="OSJNBA0013A04.12 PROTEIN"/>
    <property type="match status" value="1"/>
</dbReference>
<accession>A0A6N2L587</accession>
<feature type="compositionally biased region" description="Polar residues" evidence="1">
    <location>
        <begin position="1"/>
        <end position="13"/>
    </location>
</feature>
<feature type="region of interest" description="Disordered" evidence="1">
    <location>
        <begin position="95"/>
        <end position="159"/>
    </location>
</feature>